<dbReference type="SUPFAM" id="SSF51735">
    <property type="entry name" value="NAD(P)-binding Rossmann-fold domains"/>
    <property type="match status" value="1"/>
</dbReference>
<dbReference type="AlphaFoldDB" id="A0A839UH60"/>
<evidence type="ECO:0000313" key="1">
    <source>
        <dbReference type="EMBL" id="MBB3148132.1"/>
    </source>
</evidence>
<dbReference type="RefSeq" id="WP_183664021.1">
    <property type="nucleotide sequence ID" value="NZ_JACHXN010000017.1"/>
</dbReference>
<accession>A0A839UH60</accession>
<keyword evidence="2" id="KW-1185">Reference proteome</keyword>
<dbReference type="Proteomes" id="UP000554520">
    <property type="component" value="Unassembled WGS sequence"/>
</dbReference>
<protein>
    <submittedName>
        <fullName evidence="1">Uncharacterized protein</fullName>
    </submittedName>
</protein>
<reference evidence="1 2" key="1">
    <citation type="submission" date="2020-08" db="EMBL/GenBank/DDBJ databases">
        <title>Genomic Encyclopedia of Type Strains, Phase III (KMG-III): the genomes of soil and plant-associated and newly described type strains.</title>
        <authorList>
            <person name="Whitman W."/>
        </authorList>
    </citation>
    <scope>NUCLEOTIDE SEQUENCE [LARGE SCALE GENOMIC DNA]</scope>
    <source>
        <strain evidence="1 2">CECT 7015</strain>
    </source>
</reference>
<comment type="caution">
    <text evidence="1">The sequence shown here is derived from an EMBL/GenBank/DDBJ whole genome shotgun (WGS) entry which is preliminary data.</text>
</comment>
<dbReference type="InterPro" id="IPR036291">
    <property type="entry name" value="NAD(P)-bd_dom_sf"/>
</dbReference>
<evidence type="ECO:0000313" key="2">
    <source>
        <dbReference type="Proteomes" id="UP000554520"/>
    </source>
</evidence>
<dbReference type="Gene3D" id="3.40.50.720">
    <property type="entry name" value="NAD(P)-binding Rossmann-like Domain"/>
    <property type="match status" value="1"/>
</dbReference>
<gene>
    <name evidence="1" type="ORF">FHS21_004575</name>
</gene>
<proteinExistence type="predicted"/>
<name>A0A839UH60_9HYPH</name>
<dbReference type="EMBL" id="JACHXN010000017">
    <property type="protein sequence ID" value="MBB3148132.1"/>
    <property type="molecule type" value="Genomic_DNA"/>
</dbReference>
<organism evidence="1 2">
    <name type="scientific">Phyllobacterium trifolii</name>
    <dbReference type="NCBI Taxonomy" id="300193"/>
    <lineage>
        <taxon>Bacteria</taxon>
        <taxon>Pseudomonadati</taxon>
        <taxon>Pseudomonadota</taxon>
        <taxon>Alphaproteobacteria</taxon>
        <taxon>Hyphomicrobiales</taxon>
        <taxon>Phyllobacteriaceae</taxon>
        <taxon>Phyllobacterium</taxon>
    </lineage>
</organism>
<sequence>MLAKEVGHRAVAVNSILPTAIEGAGVFTDGVRSEVPELGKSFRPMQRMGTEEDVAEAAEYLAGFVSCQHPMVSGGTGVIKSLRPKYEPALRLNRREVVAGGRMGVGRSTASDRCVGANSIPIIERRI</sequence>